<dbReference type="InterPro" id="IPR050834">
    <property type="entry name" value="Glycosyltransf_2"/>
</dbReference>
<reference evidence="3 4" key="1">
    <citation type="submission" date="2015-12" db="EMBL/GenBank/DDBJ databases">
        <title>Haloprofundus marisrubri gen. nov., sp. nov., an extremely halophilic archaeon isolated from the Discovery deep brine-seawater interface in the Red Sea.</title>
        <authorList>
            <person name="Zhang G."/>
            <person name="Stingl U."/>
            <person name="Rashid M."/>
        </authorList>
    </citation>
    <scope>NUCLEOTIDE SEQUENCE [LARGE SCALE GENOMIC DNA]</scope>
    <source>
        <strain evidence="3 4">SB9</strain>
    </source>
</reference>
<evidence type="ECO:0000313" key="3">
    <source>
        <dbReference type="EMBL" id="KTG11071.1"/>
    </source>
</evidence>
<name>A0A0W1RD77_9EURY</name>
<dbReference type="InterPro" id="IPR029044">
    <property type="entry name" value="Nucleotide-diphossugar_trans"/>
</dbReference>
<dbReference type="STRING" id="1514971.AUR64_07575"/>
<feature type="domain" description="Glycosyltransferase 2-like" evidence="2">
    <location>
        <begin position="2"/>
        <end position="163"/>
    </location>
</feature>
<gene>
    <name evidence="3" type="ORF">AUR64_07575</name>
</gene>
<protein>
    <submittedName>
        <fullName evidence="3">Glycosyl transferase family 2</fullName>
    </submittedName>
</protein>
<keyword evidence="1" id="KW-0812">Transmembrane</keyword>
<dbReference type="PANTHER" id="PTHR43685">
    <property type="entry name" value="GLYCOSYLTRANSFERASE"/>
    <property type="match status" value="1"/>
</dbReference>
<comment type="caution">
    <text evidence="3">The sequence shown here is derived from an EMBL/GenBank/DDBJ whole genome shotgun (WGS) entry which is preliminary data.</text>
</comment>
<keyword evidence="1" id="KW-1133">Transmembrane helix</keyword>
<sequence length="318" mass="36821">MIATYNRVDSLVDAVESALDQRYRPIEVVVVSNSTDRTREDKLFSDGGRLDRHDVQYYHFAERMGAPGAKNAAIERASGDIIVQMDDDAVLADDTATDEVLRLFDSYDDVGILAFQSLDYYSGDVKVDETPDPPEFHIEPDEQFRTTSFIGMGTAFRREVFEKAGLYPDNFVYGFEEMDLSIRVLDAGYDILYTPSVAVYHKKTPEGRLSDKETKERLVENRINIAVRNLPWRYVLFTTVIYSVYVVLLTRSLSSLVNVFRRLYEKRDRLRAERNVVDRETIKRIKSSQTMLFLWWYGPHPKRILGRNGNLGRLKWEL</sequence>
<dbReference type="EMBL" id="LOPU01000016">
    <property type="protein sequence ID" value="KTG11071.1"/>
    <property type="molecule type" value="Genomic_DNA"/>
</dbReference>
<evidence type="ECO:0000313" key="4">
    <source>
        <dbReference type="Proteomes" id="UP000054387"/>
    </source>
</evidence>
<evidence type="ECO:0000256" key="1">
    <source>
        <dbReference type="SAM" id="Phobius"/>
    </source>
</evidence>
<dbReference type="Proteomes" id="UP000054387">
    <property type="component" value="Unassembled WGS sequence"/>
</dbReference>
<dbReference type="AlphaFoldDB" id="A0A0W1RD77"/>
<feature type="transmembrane region" description="Helical" evidence="1">
    <location>
        <begin position="234"/>
        <end position="260"/>
    </location>
</feature>
<dbReference type="Pfam" id="PF00535">
    <property type="entry name" value="Glycos_transf_2"/>
    <property type="match status" value="1"/>
</dbReference>
<dbReference type="GO" id="GO:0016740">
    <property type="term" value="F:transferase activity"/>
    <property type="evidence" value="ECO:0007669"/>
    <property type="project" value="UniProtKB-KW"/>
</dbReference>
<organism evidence="3 4">
    <name type="scientific">Haloprofundus marisrubri</name>
    <dbReference type="NCBI Taxonomy" id="1514971"/>
    <lineage>
        <taxon>Archaea</taxon>
        <taxon>Methanobacteriati</taxon>
        <taxon>Methanobacteriota</taxon>
        <taxon>Stenosarchaea group</taxon>
        <taxon>Halobacteria</taxon>
        <taxon>Halobacteriales</taxon>
        <taxon>Haloferacaceae</taxon>
        <taxon>Haloprofundus</taxon>
    </lineage>
</organism>
<dbReference type="InterPro" id="IPR001173">
    <property type="entry name" value="Glyco_trans_2-like"/>
</dbReference>
<dbReference type="PANTHER" id="PTHR43685:SF2">
    <property type="entry name" value="GLYCOSYLTRANSFERASE 2-LIKE DOMAIN-CONTAINING PROTEIN"/>
    <property type="match status" value="1"/>
</dbReference>
<keyword evidence="4" id="KW-1185">Reference proteome</keyword>
<proteinExistence type="predicted"/>
<keyword evidence="3" id="KW-0808">Transferase</keyword>
<keyword evidence="1" id="KW-0472">Membrane</keyword>
<evidence type="ECO:0000259" key="2">
    <source>
        <dbReference type="Pfam" id="PF00535"/>
    </source>
</evidence>
<dbReference type="Gene3D" id="3.90.550.10">
    <property type="entry name" value="Spore Coat Polysaccharide Biosynthesis Protein SpsA, Chain A"/>
    <property type="match status" value="1"/>
</dbReference>
<accession>A0A0W1RD77</accession>
<dbReference type="SUPFAM" id="SSF53448">
    <property type="entry name" value="Nucleotide-diphospho-sugar transferases"/>
    <property type="match status" value="1"/>
</dbReference>